<evidence type="ECO:0000313" key="4">
    <source>
        <dbReference type="Proteomes" id="UP000287224"/>
    </source>
</evidence>
<evidence type="ECO:0000259" key="2">
    <source>
        <dbReference type="Pfam" id="PF00487"/>
    </source>
</evidence>
<organism evidence="3 4">
    <name type="scientific">Dictyobacter aurantiacus</name>
    <dbReference type="NCBI Taxonomy" id="1936993"/>
    <lineage>
        <taxon>Bacteria</taxon>
        <taxon>Bacillati</taxon>
        <taxon>Chloroflexota</taxon>
        <taxon>Ktedonobacteria</taxon>
        <taxon>Ktedonobacterales</taxon>
        <taxon>Dictyobacteraceae</taxon>
        <taxon>Dictyobacter</taxon>
    </lineage>
</organism>
<dbReference type="InterPro" id="IPR012171">
    <property type="entry name" value="Fatty_acid_desaturase"/>
</dbReference>
<dbReference type="GO" id="GO:0008610">
    <property type="term" value="P:lipid biosynthetic process"/>
    <property type="evidence" value="ECO:0007669"/>
    <property type="project" value="UniProtKB-ARBA"/>
</dbReference>
<keyword evidence="1" id="KW-1133">Transmembrane helix</keyword>
<feature type="transmembrane region" description="Helical" evidence="1">
    <location>
        <begin position="46"/>
        <end position="66"/>
    </location>
</feature>
<feature type="transmembrane region" description="Helical" evidence="1">
    <location>
        <begin position="175"/>
        <end position="198"/>
    </location>
</feature>
<dbReference type="PANTHER" id="PTHR19353:SF19">
    <property type="entry name" value="DELTA(5) FATTY ACID DESATURASE C-RELATED"/>
    <property type="match status" value="1"/>
</dbReference>
<name>A0A401ZP36_9CHLR</name>
<dbReference type="RefSeq" id="WP_126601135.1">
    <property type="nucleotide sequence ID" value="NZ_BIFQ01000002.1"/>
</dbReference>
<gene>
    <name evidence="3" type="ORF">KDAU_59500</name>
</gene>
<dbReference type="CDD" id="cd03506">
    <property type="entry name" value="Delta6-FADS-like"/>
    <property type="match status" value="1"/>
</dbReference>
<dbReference type="PANTHER" id="PTHR19353">
    <property type="entry name" value="FATTY ACID DESATURASE 2"/>
    <property type="match status" value="1"/>
</dbReference>
<keyword evidence="4" id="KW-1185">Reference proteome</keyword>
<accession>A0A401ZP36</accession>
<evidence type="ECO:0000313" key="3">
    <source>
        <dbReference type="EMBL" id="GCE08621.1"/>
    </source>
</evidence>
<feature type="transmembrane region" description="Helical" evidence="1">
    <location>
        <begin position="110"/>
        <end position="128"/>
    </location>
</feature>
<dbReference type="GO" id="GO:0016020">
    <property type="term" value="C:membrane"/>
    <property type="evidence" value="ECO:0007669"/>
    <property type="project" value="TreeGrafter"/>
</dbReference>
<dbReference type="Proteomes" id="UP000287224">
    <property type="component" value="Unassembled WGS sequence"/>
</dbReference>
<dbReference type="PIRSF" id="PIRSF015921">
    <property type="entry name" value="FA_sphinglp_des"/>
    <property type="match status" value="1"/>
</dbReference>
<keyword evidence="1" id="KW-0812">Transmembrane</keyword>
<feature type="domain" description="Fatty acid desaturase" evidence="2">
    <location>
        <begin position="72"/>
        <end position="331"/>
    </location>
</feature>
<dbReference type="GO" id="GO:0016717">
    <property type="term" value="F:oxidoreductase activity, acting on paired donors, with oxidation of a pair of donors resulting in the reduction of molecular oxygen to two molecules of water"/>
    <property type="evidence" value="ECO:0007669"/>
    <property type="project" value="TreeGrafter"/>
</dbReference>
<dbReference type="InterPro" id="IPR005804">
    <property type="entry name" value="FA_desaturase_dom"/>
</dbReference>
<evidence type="ECO:0000256" key="1">
    <source>
        <dbReference type="SAM" id="Phobius"/>
    </source>
</evidence>
<feature type="transmembrane region" description="Helical" evidence="1">
    <location>
        <begin position="205"/>
        <end position="226"/>
    </location>
</feature>
<comment type="caution">
    <text evidence="3">The sequence shown here is derived from an EMBL/GenBank/DDBJ whole genome shotgun (WGS) entry which is preliminary data.</text>
</comment>
<dbReference type="Pfam" id="PF00487">
    <property type="entry name" value="FA_desaturase"/>
    <property type="match status" value="1"/>
</dbReference>
<keyword evidence="1" id="KW-0472">Membrane</keyword>
<sequence length="355" mass="41047">MKKTALLTLPGNDTALEQYTSETSNRDFAELKRIVKRRGLLAKQPVYYTYRVLLLIGLLALSIVFLLVVHSFWLQLVNAIFMAFVFAQIGLLSHEAGHRQMFQRSWKHDLIGLIGGNLCIGMSYAWWLDKHNSHHSHPNQVDMDPDIEIPFLEFTGKEDLAQVGKFRQFLVKHQAFIFLPALMTVSVGLQRSSVVFLLRNKTRFYTFEWATMLAHFILYFAAVFYSMNVWQAIIFIVLNQAVAGFYLGSIFAPNHKGMPVLDKESQMGFLHRQVLTSRNIYGNPVIDFIYGGLNYQIEHHLFPSMPRNKLKEARSVVKLFCEEREIPYHETHVLQSLKEILQHLHQIGAPLRRIS</sequence>
<reference evidence="4" key="1">
    <citation type="submission" date="2018-12" db="EMBL/GenBank/DDBJ databases">
        <title>Tengunoibacter tsumagoiensis gen. nov., sp. nov., Dictyobacter kobayashii sp. nov., D. alpinus sp. nov., and D. joshuensis sp. nov. and description of Dictyobacteraceae fam. nov. within the order Ktedonobacterales isolated from Tengu-no-mugimeshi.</title>
        <authorList>
            <person name="Wang C.M."/>
            <person name="Zheng Y."/>
            <person name="Sakai Y."/>
            <person name="Toyoda A."/>
            <person name="Minakuchi Y."/>
            <person name="Abe K."/>
            <person name="Yokota A."/>
            <person name="Yabe S."/>
        </authorList>
    </citation>
    <scope>NUCLEOTIDE SEQUENCE [LARGE SCALE GENOMIC DNA]</scope>
    <source>
        <strain evidence="4">S-27</strain>
    </source>
</reference>
<dbReference type="EMBL" id="BIFQ01000002">
    <property type="protein sequence ID" value="GCE08621.1"/>
    <property type="molecule type" value="Genomic_DNA"/>
</dbReference>
<dbReference type="OrthoDB" id="9792534at2"/>
<dbReference type="AlphaFoldDB" id="A0A401ZP36"/>
<protein>
    <submittedName>
        <fullName evidence="3">Delta fatty acid desaturase</fullName>
    </submittedName>
</protein>
<feature type="transmembrane region" description="Helical" evidence="1">
    <location>
        <begin position="232"/>
        <end position="252"/>
    </location>
</feature>
<proteinExistence type="predicted"/>